<protein>
    <submittedName>
        <fullName evidence="1">Uncharacterized protein</fullName>
    </submittedName>
</protein>
<organism evidence="1 2">
    <name type="scientific">Rhodanobacter soli</name>
    <dbReference type="NCBI Taxonomy" id="590609"/>
    <lineage>
        <taxon>Bacteria</taxon>
        <taxon>Pseudomonadati</taxon>
        <taxon>Pseudomonadota</taxon>
        <taxon>Gammaproteobacteria</taxon>
        <taxon>Lysobacterales</taxon>
        <taxon>Rhodanobacteraceae</taxon>
        <taxon>Rhodanobacter</taxon>
    </lineage>
</organism>
<evidence type="ECO:0000313" key="1">
    <source>
        <dbReference type="EMBL" id="MET4570983.1"/>
    </source>
</evidence>
<dbReference type="EMBL" id="JBEPSD010000004">
    <property type="protein sequence ID" value="MET4570983.1"/>
    <property type="molecule type" value="Genomic_DNA"/>
</dbReference>
<keyword evidence="2" id="KW-1185">Reference proteome</keyword>
<name>A0ABV2Q1K8_9GAMM</name>
<evidence type="ECO:0000313" key="2">
    <source>
        <dbReference type="Proteomes" id="UP001549251"/>
    </source>
</evidence>
<gene>
    <name evidence="1" type="ORF">ABIE04_003365</name>
</gene>
<dbReference type="RefSeq" id="WP_354552866.1">
    <property type="nucleotide sequence ID" value="NZ_JBEPSD010000004.1"/>
</dbReference>
<reference evidence="1 2" key="1">
    <citation type="submission" date="2024-06" db="EMBL/GenBank/DDBJ databases">
        <title>Sorghum-associated microbial communities from plants grown in Nebraska, USA.</title>
        <authorList>
            <person name="Schachtman D."/>
        </authorList>
    </citation>
    <scope>NUCLEOTIDE SEQUENCE [LARGE SCALE GENOMIC DNA]</scope>
    <source>
        <strain evidence="1 2">1757</strain>
    </source>
</reference>
<dbReference type="Proteomes" id="UP001549251">
    <property type="component" value="Unassembled WGS sequence"/>
</dbReference>
<sequence length="52" mass="5319">MKFESLILASLFAVCFAVCALVMGAMLTITPSSVQLAHADKAALIVPVAPAS</sequence>
<accession>A0ABV2Q1K8</accession>
<proteinExistence type="predicted"/>
<comment type="caution">
    <text evidence="1">The sequence shown here is derived from an EMBL/GenBank/DDBJ whole genome shotgun (WGS) entry which is preliminary data.</text>
</comment>